<dbReference type="InterPro" id="IPR003347">
    <property type="entry name" value="JmjC_dom"/>
</dbReference>
<dbReference type="GO" id="GO:0006325">
    <property type="term" value="P:chromatin organization"/>
    <property type="evidence" value="ECO:0007669"/>
    <property type="project" value="UniProtKB-KW"/>
</dbReference>
<dbReference type="InterPro" id="IPR050690">
    <property type="entry name" value="JHDM1_Histone_Demethylase"/>
</dbReference>
<organism evidence="12 13">
    <name type="scientific">Schistosoma margrebowiei</name>
    <dbReference type="NCBI Taxonomy" id="48269"/>
    <lineage>
        <taxon>Eukaryota</taxon>
        <taxon>Metazoa</taxon>
        <taxon>Spiralia</taxon>
        <taxon>Lophotrochozoa</taxon>
        <taxon>Platyhelminthes</taxon>
        <taxon>Trematoda</taxon>
        <taxon>Digenea</taxon>
        <taxon>Strigeidida</taxon>
        <taxon>Schistosomatoidea</taxon>
        <taxon>Schistosomatidae</taxon>
        <taxon>Schistosoma</taxon>
    </lineage>
</organism>
<evidence type="ECO:0000256" key="8">
    <source>
        <dbReference type="ARBA" id="ARBA00023163"/>
    </source>
</evidence>
<dbReference type="Pfam" id="PF02373">
    <property type="entry name" value="JmjC"/>
    <property type="match status" value="1"/>
</dbReference>
<sequence>MALSGSKEFVDMLLAREFTSADDQVLIMNGCDVSGHSFKENGFAKPVLVRSKDGLRIKVPLDSFSHTDLTRFIDPSIQVDVIDVRQQVEIQMTLQELVDHFSSPRRQVLLNMLSLEFSRTSLAEFVHPPHVVSELSLVTTCWPEDDPNDLKDVEFIGETAPTVQKYCLLSMKGSYTDFHIDFGGSSVWYHVMWGEKVFYLMPPTPEFVSAYWRWCMSSDHRATFFPDFVASLREKESTSNVNRPTVYCLHILPGQTIFLPSGWIHAVYTPSDCLVFGGNFLSGLHVSMQLRIYRMEQKCKTPMKFLFPNFEKVHWFYSQCLLDRLTNNLTDGENPVIFDVEAAECLAKVLPLWYSKRHMLPPKERDYFLPNQSQLDMLCPSLIERLSEVVNSILSHSTKNSGFLSDYSKSDIFSKHSKSNGRAIESCSNAKSIECLNRELGKETNWELKDRHIGGLGWMPNRQTYSKNLREPKSLIKENENEKHVITDDVDILEALPGLEKSRLIGDHYYLTFSDSESDDGDNVRMKSKAECSLTKKQKGISTLYQASRKRKTKNDDDDPTWSMPSPTRRRFGTTELKSKSSRLLVSNLKRDKKSLHPLLNEVNPSSSGSSALKPRDSSTLRPHMTVKAQKPRTKRNTTVRQRLAKRLDLQDHSWNMF</sequence>
<keyword evidence="2" id="KW-0479">Metal-binding</keyword>
<evidence type="ECO:0000256" key="9">
    <source>
        <dbReference type="ARBA" id="ARBA00023242"/>
    </source>
</evidence>
<proteinExistence type="predicted"/>
<evidence type="ECO:0000256" key="5">
    <source>
        <dbReference type="ARBA" id="ARBA00023002"/>
    </source>
</evidence>
<keyword evidence="9" id="KW-0539">Nucleus</keyword>
<keyword evidence="3" id="KW-0156">Chromatin regulator</keyword>
<dbReference type="Gene3D" id="1.20.58.1360">
    <property type="match status" value="1"/>
</dbReference>
<dbReference type="Gene3D" id="2.60.120.650">
    <property type="entry name" value="Cupin"/>
    <property type="match status" value="1"/>
</dbReference>
<feature type="domain" description="JmjC" evidence="11">
    <location>
        <begin position="116"/>
        <end position="297"/>
    </location>
</feature>
<dbReference type="InterPro" id="IPR041070">
    <property type="entry name" value="JHD"/>
</dbReference>
<keyword evidence="5" id="KW-0560">Oxidoreductase</keyword>
<evidence type="ECO:0000313" key="12">
    <source>
        <dbReference type="Proteomes" id="UP000050790"/>
    </source>
</evidence>
<dbReference type="PANTHER" id="PTHR23123">
    <property type="entry name" value="PHD/F-BOX CONTAINING PROTEIN"/>
    <property type="match status" value="1"/>
</dbReference>
<name>A0AA84ZKC2_9TREM</name>
<comment type="subcellular location">
    <subcellularLocation>
        <location evidence="1">Nucleus</location>
    </subcellularLocation>
</comment>
<accession>A0AA84ZKC2</accession>
<keyword evidence="8" id="KW-0804">Transcription</keyword>
<keyword evidence="7" id="KW-0805">Transcription regulation</keyword>
<dbReference type="SUPFAM" id="SSF51197">
    <property type="entry name" value="Clavaminate synthase-like"/>
    <property type="match status" value="1"/>
</dbReference>
<evidence type="ECO:0000256" key="10">
    <source>
        <dbReference type="SAM" id="MobiDB-lite"/>
    </source>
</evidence>
<evidence type="ECO:0000256" key="4">
    <source>
        <dbReference type="ARBA" id="ARBA00022964"/>
    </source>
</evidence>
<evidence type="ECO:0000256" key="7">
    <source>
        <dbReference type="ARBA" id="ARBA00023015"/>
    </source>
</evidence>
<dbReference type="GO" id="GO:0051213">
    <property type="term" value="F:dioxygenase activity"/>
    <property type="evidence" value="ECO:0007669"/>
    <property type="project" value="UniProtKB-KW"/>
</dbReference>
<dbReference type="GO" id="GO:0005634">
    <property type="term" value="C:nucleus"/>
    <property type="evidence" value="ECO:0007669"/>
    <property type="project" value="UniProtKB-SubCell"/>
</dbReference>
<dbReference type="AlphaFoldDB" id="A0AA84ZKC2"/>
<evidence type="ECO:0000256" key="6">
    <source>
        <dbReference type="ARBA" id="ARBA00023004"/>
    </source>
</evidence>
<evidence type="ECO:0000256" key="3">
    <source>
        <dbReference type="ARBA" id="ARBA00022853"/>
    </source>
</evidence>
<feature type="region of interest" description="Disordered" evidence="10">
    <location>
        <begin position="599"/>
        <end position="638"/>
    </location>
</feature>
<keyword evidence="4" id="KW-0223">Dioxygenase</keyword>
<dbReference type="Proteomes" id="UP000050790">
    <property type="component" value="Unassembled WGS sequence"/>
</dbReference>
<dbReference type="GO" id="GO:0046872">
    <property type="term" value="F:metal ion binding"/>
    <property type="evidence" value="ECO:0007669"/>
    <property type="project" value="UniProtKB-KW"/>
</dbReference>
<dbReference type="Pfam" id="PF17811">
    <property type="entry name" value="JHD"/>
    <property type="match status" value="1"/>
</dbReference>
<dbReference type="PROSITE" id="PS51184">
    <property type="entry name" value="JMJC"/>
    <property type="match status" value="1"/>
</dbReference>
<reference evidence="13" key="1">
    <citation type="submission" date="2023-11" db="UniProtKB">
        <authorList>
            <consortium name="WormBaseParasite"/>
        </authorList>
    </citation>
    <scope>IDENTIFICATION</scope>
</reference>
<evidence type="ECO:0000256" key="2">
    <source>
        <dbReference type="ARBA" id="ARBA00022723"/>
    </source>
</evidence>
<evidence type="ECO:0000259" key="11">
    <source>
        <dbReference type="PROSITE" id="PS51184"/>
    </source>
</evidence>
<keyword evidence="6" id="KW-0408">Iron</keyword>
<evidence type="ECO:0000313" key="13">
    <source>
        <dbReference type="WBParaSite" id="SMRG1_35190.2"/>
    </source>
</evidence>
<dbReference type="SMART" id="SM00558">
    <property type="entry name" value="JmjC"/>
    <property type="match status" value="1"/>
</dbReference>
<evidence type="ECO:0000256" key="1">
    <source>
        <dbReference type="ARBA" id="ARBA00004123"/>
    </source>
</evidence>
<dbReference type="WBParaSite" id="SMRG1_35190.2">
    <property type="protein sequence ID" value="SMRG1_35190.2"/>
    <property type="gene ID" value="SMRG1_35190"/>
</dbReference>
<protein>
    <recommendedName>
        <fullName evidence="11">JmjC domain-containing protein</fullName>
    </recommendedName>
</protein>
<feature type="region of interest" description="Disordered" evidence="10">
    <location>
        <begin position="530"/>
        <end position="579"/>
    </location>
</feature>